<protein>
    <submittedName>
        <fullName evidence="2">Uncharacterized protein</fullName>
    </submittedName>
</protein>
<keyword evidence="3" id="KW-1185">Reference proteome</keyword>
<evidence type="ECO:0000256" key="1">
    <source>
        <dbReference type="SAM" id="MobiDB-lite"/>
    </source>
</evidence>
<evidence type="ECO:0000313" key="3">
    <source>
        <dbReference type="Proteomes" id="UP001497453"/>
    </source>
</evidence>
<feature type="compositionally biased region" description="Low complexity" evidence="1">
    <location>
        <begin position="143"/>
        <end position="155"/>
    </location>
</feature>
<feature type="region of interest" description="Disordered" evidence="1">
    <location>
        <begin position="1"/>
        <end position="55"/>
    </location>
</feature>
<reference evidence="3" key="1">
    <citation type="submission" date="2024-04" db="EMBL/GenBank/DDBJ databases">
        <authorList>
            <person name="Shaw F."/>
            <person name="Minotto A."/>
        </authorList>
    </citation>
    <scope>NUCLEOTIDE SEQUENCE [LARGE SCALE GENOMIC DNA]</scope>
</reference>
<feature type="compositionally biased region" description="Basic and acidic residues" evidence="1">
    <location>
        <begin position="131"/>
        <end position="142"/>
    </location>
</feature>
<evidence type="ECO:0000313" key="2">
    <source>
        <dbReference type="EMBL" id="CAL1707956.1"/>
    </source>
</evidence>
<accession>A0ABP1DJD6</accession>
<dbReference type="Proteomes" id="UP001497453">
    <property type="component" value="Chromosome 4"/>
</dbReference>
<feature type="compositionally biased region" description="Polar residues" evidence="1">
    <location>
        <begin position="18"/>
        <end position="35"/>
    </location>
</feature>
<name>A0ABP1DJD6_9APHY</name>
<feature type="region of interest" description="Disordered" evidence="1">
    <location>
        <begin position="131"/>
        <end position="166"/>
    </location>
</feature>
<gene>
    <name evidence="2" type="ORF">GFSPODELE1_LOCUS6616</name>
</gene>
<sequence>MDNRGNEGPTPIIGVSQGYVSTSTVDPHTAASSTRAGKRPEVDSEASSSVPETPRTIGQCMDVVDEYKAGRLPKLSAIVQIGQVLECYQDKPSESDLNSYVRLLVRSTEEDSIREDPTVADRTTRRIELPNEELRSLERTRDSSSIASSRSTLSFSDDEPEAKRQWPDPSKFAWAVDSAIKQSSLRPELGHTLSLLKQYAIDIKFAKSNLVNSSGAPEFPDAEWTNILSGKPVNLDHVFSGHYSAGQEEKQVEKLGGLEISYRPTAPSKRVETFSDWVYAWNRTVSAIAYAFPNRSSELRAYADHILGIFGALATPLHYRVLELDKAIRSRVASRRDLLLTDYSSFIDLQMQYIHTAGANVYQNSSERSASSAQFKAIQQ</sequence>
<proteinExistence type="predicted"/>
<organism evidence="2 3">
    <name type="scientific">Somion occarium</name>
    <dbReference type="NCBI Taxonomy" id="3059160"/>
    <lineage>
        <taxon>Eukaryota</taxon>
        <taxon>Fungi</taxon>
        <taxon>Dikarya</taxon>
        <taxon>Basidiomycota</taxon>
        <taxon>Agaricomycotina</taxon>
        <taxon>Agaricomycetes</taxon>
        <taxon>Polyporales</taxon>
        <taxon>Cerrenaceae</taxon>
        <taxon>Somion</taxon>
    </lineage>
</organism>
<dbReference type="EMBL" id="OZ037947">
    <property type="protein sequence ID" value="CAL1707956.1"/>
    <property type="molecule type" value="Genomic_DNA"/>
</dbReference>